<dbReference type="RefSeq" id="WP_035641191.1">
    <property type="nucleotide sequence ID" value="NZ_CP017479.1"/>
</dbReference>
<dbReference type="KEGG" id="fgl:EM308_11475"/>
<gene>
    <name evidence="2" type="ORF">EM308_11475</name>
</gene>
<dbReference type="Proteomes" id="UP000175968">
    <property type="component" value="Chromosome"/>
</dbReference>
<evidence type="ECO:0000313" key="2">
    <source>
        <dbReference type="EMBL" id="AOW10079.1"/>
    </source>
</evidence>
<reference evidence="2 3" key="1">
    <citation type="submission" date="2016-10" db="EMBL/GenBank/DDBJ databases">
        <title>Flavobacterium gilvum sp. nov., isolated from stream water.</title>
        <authorList>
            <person name="Shin S.-K."/>
            <person name="Cho Y.-J."/>
            <person name="Yi H."/>
        </authorList>
    </citation>
    <scope>NUCLEOTIDE SEQUENCE [LARGE SCALE GENOMIC DNA]</scope>
    <source>
        <strain evidence="2 3">EM1308</strain>
    </source>
</reference>
<organism evidence="2 3">
    <name type="scientific">Flavobacterium gilvum</name>
    <dbReference type="NCBI Taxonomy" id="1492737"/>
    <lineage>
        <taxon>Bacteria</taxon>
        <taxon>Pseudomonadati</taxon>
        <taxon>Bacteroidota</taxon>
        <taxon>Flavobacteriia</taxon>
        <taxon>Flavobacteriales</taxon>
        <taxon>Flavobacteriaceae</taxon>
        <taxon>Flavobacterium</taxon>
    </lineage>
</organism>
<keyword evidence="3" id="KW-1185">Reference proteome</keyword>
<evidence type="ECO:0000313" key="3">
    <source>
        <dbReference type="Proteomes" id="UP000175968"/>
    </source>
</evidence>
<feature type="signal peptide" evidence="1">
    <location>
        <begin position="1"/>
        <end position="21"/>
    </location>
</feature>
<name>A0AAC9N6U0_9FLAO</name>
<proteinExistence type="predicted"/>
<dbReference type="EMBL" id="CP017479">
    <property type="protein sequence ID" value="AOW10079.1"/>
    <property type="molecule type" value="Genomic_DNA"/>
</dbReference>
<protein>
    <submittedName>
        <fullName evidence="2">Uncharacterized protein</fullName>
    </submittedName>
</protein>
<keyword evidence="1" id="KW-0732">Signal</keyword>
<sequence length="177" mass="20012">MKNSFLILGIALVSFANVCNAKSFAGESKSPFQNDLFADANGGKFPTEEVIVENISLNEDTDVVNPEIIIPYKSKTVKEIIIEGDKITENSVSDDFEFIAFEESMKEIIAQSDLIIENTVSNETYPLFNERTPEDEICELEMIIESKENNDLRPLDFKKINNNSVFKELPKRFVGMD</sequence>
<accession>A0AAC9N6U0</accession>
<evidence type="ECO:0000256" key="1">
    <source>
        <dbReference type="SAM" id="SignalP"/>
    </source>
</evidence>
<feature type="chain" id="PRO_5041972919" evidence="1">
    <location>
        <begin position="22"/>
        <end position="177"/>
    </location>
</feature>
<dbReference type="AlphaFoldDB" id="A0AAC9N6U0"/>